<organism evidence="2 3">
    <name type="scientific">Rhizoctonia solani</name>
    <dbReference type="NCBI Taxonomy" id="456999"/>
    <lineage>
        <taxon>Eukaryota</taxon>
        <taxon>Fungi</taxon>
        <taxon>Dikarya</taxon>
        <taxon>Basidiomycota</taxon>
        <taxon>Agaricomycotina</taxon>
        <taxon>Agaricomycetes</taxon>
        <taxon>Cantharellales</taxon>
        <taxon>Ceratobasidiaceae</taxon>
        <taxon>Rhizoctonia</taxon>
    </lineage>
</organism>
<evidence type="ECO:0000313" key="2">
    <source>
        <dbReference type="EMBL" id="KAF8749250.1"/>
    </source>
</evidence>
<dbReference type="Proteomes" id="UP000614334">
    <property type="component" value="Unassembled WGS sequence"/>
</dbReference>
<feature type="compositionally biased region" description="Polar residues" evidence="1">
    <location>
        <begin position="127"/>
        <end position="146"/>
    </location>
</feature>
<sequence>MVVQGPLPQDKDKTGKQQRSNEPGHARVDSTLQLELDQLYGKLTCKQLLRKAAEQVQKHTGRTANFDSHQGSTIDAQVCLVNEPSVNGSDCGSVPPIQSPKPVARDLPHNKQLKSIGKLLTSMGHRGSNSPRQGGSGDPSKSTVQQHIAPIEENQPVKLVEQDGDTDVEGKTKKPDCQGPPKEPTTTQAGPLT</sequence>
<dbReference type="EMBL" id="JACYCF010000029">
    <property type="protein sequence ID" value="KAF8749250.1"/>
    <property type="molecule type" value="Genomic_DNA"/>
</dbReference>
<feature type="region of interest" description="Disordered" evidence="1">
    <location>
        <begin position="88"/>
        <end position="109"/>
    </location>
</feature>
<accession>A0A8H7I577</accession>
<proteinExistence type="predicted"/>
<feature type="region of interest" description="Disordered" evidence="1">
    <location>
        <begin position="1"/>
        <end position="30"/>
    </location>
</feature>
<evidence type="ECO:0000256" key="1">
    <source>
        <dbReference type="SAM" id="MobiDB-lite"/>
    </source>
</evidence>
<feature type="compositionally biased region" description="Polar residues" evidence="1">
    <location>
        <begin position="184"/>
        <end position="193"/>
    </location>
</feature>
<reference evidence="2" key="1">
    <citation type="submission" date="2020-09" db="EMBL/GenBank/DDBJ databases">
        <title>Comparative genome analyses of four rice-infecting Rhizoctonia solani isolates reveal extensive enrichment of homogalacturonan modification genes.</title>
        <authorList>
            <person name="Lee D.-Y."/>
            <person name="Jeon J."/>
            <person name="Kim K.-T."/>
            <person name="Cheong K."/>
            <person name="Song H."/>
            <person name="Choi G."/>
            <person name="Ko J."/>
            <person name="Opiyo S.O."/>
            <person name="Zuo S."/>
            <person name="Madhav S."/>
            <person name="Lee Y.-H."/>
            <person name="Wang G.-L."/>
        </authorList>
    </citation>
    <scope>NUCLEOTIDE SEQUENCE</scope>
    <source>
        <strain evidence="2">AG1-IA B2</strain>
    </source>
</reference>
<comment type="caution">
    <text evidence="2">The sequence shown here is derived from an EMBL/GenBank/DDBJ whole genome shotgun (WGS) entry which is preliminary data.</text>
</comment>
<name>A0A8H7I577_9AGAM</name>
<dbReference type="AlphaFoldDB" id="A0A8H7I577"/>
<gene>
    <name evidence="2" type="ORF">RHS01_10141</name>
</gene>
<evidence type="ECO:0000313" key="3">
    <source>
        <dbReference type="Proteomes" id="UP000614334"/>
    </source>
</evidence>
<feature type="region of interest" description="Disordered" evidence="1">
    <location>
        <begin position="121"/>
        <end position="193"/>
    </location>
</feature>
<protein>
    <submittedName>
        <fullName evidence="2">Uncharacterized protein</fullName>
    </submittedName>
</protein>